<dbReference type="SUPFAM" id="SSF52279">
    <property type="entry name" value="Beta-D-glucan exohydrolase, C-terminal domain"/>
    <property type="match status" value="1"/>
</dbReference>
<dbReference type="GO" id="GO:0005975">
    <property type="term" value="P:carbohydrate metabolic process"/>
    <property type="evidence" value="ECO:0007669"/>
    <property type="project" value="InterPro"/>
</dbReference>
<keyword evidence="6" id="KW-1185">Reference proteome</keyword>
<dbReference type="GO" id="GO:0008422">
    <property type="term" value="F:beta-glucosidase activity"/>
    <property type="evidence" value="ECO:0007669"/>
    <property type="project" value="UniProtKB-EC"/>
</dbReference>
<dbReference type="InterPro" id="IPR036962">
    <property type="entry name" value="Glyco_hydro_3_N_sf"/>
</dbReference>
<dbReference type="Pfam" id="PF00933">
    <property type="entry name" value="Glyco_hydro_3"/>
    <property type="match status" value="1"/>
</dbReference>
<dbReference type="Gene3D" id="2.60.40.10">
    <property type="entry name" value="Immunoglobulins"/>
    <property type="match status" value="1"/>
</dbReference>
<dbReference type="Gene3D" id="3.20.20.300">
    <property type="entry name" value="Glycoside hydrolase, family 3, N-terminal domain"/>
    <property type="match status" value="1"/>
</dbReference>
<comment type="similarity">
    <text evidence="1">Belongs to the glycosyl hydrolase 3 family.</text>
</comment>
<dbReference type="InterPro" id="IPR013783">
    <property type="entry name" value="Ig-like_fold"/>
</dbReference>
<evidence type="ECO:0000256" key="2">
    <source>
        <dbReference type="ARBA" id="ARBA00022801"/>
    </source>
</evidence>
<name>A0A840I855_9PROT</name>
<dbReference type="SUPFAM" id="SSF51445">
    <property type="entry name" value="(Trans)glycosidases"/>
    <property type="match status" value="1"/>
</dbReference>
<keyword evidence="5" id="KW-0326">Glycosidase</keyword>
<proteinExistence type="inferred from homology"/>
<dbReference type="Pfam" id="PF01915">
    <property type="entry name" value="Glyco_hydro_3_C"/>
    <property type="match status" value="1"/>
</dbReference>
<keyword evidence="2 5" id="KW-0378">Hydrolase</keyword>
<dbReference type="Proteomes" id="UP000563524">
    <property type="component" value="Unassembled WGS sequence"/>
</dbReference>
<dbReference type="InterPro" id="IPR017853">
    <property type="entry name" value="GH"/>
</dbReference>
<dbReference type="Gene3D" id="3.40.50.1700">
    <property type="entry name" value="Glycoside hydrolase family 3 C-terminal domain"/>
    <property type="match status" value="1"/>
</dbReference>
<dbReference type="PRINTS" id="PR00133">
    <property type="entry name" value="GLHYDRLASE3"/>
</dbReference>
<dbReference type="InterPro" id="IPR050288">
    <property type="entry name" value="Cellulose_deg_GH3"/>
</dbReference>
<dbReference type="PANTHER" id="PTHR42715:SF10">
    <property type="entry name" value="BETA-GLUCOSIDASE"/>
    <property type="match status" value="1"/>
</dbReference>
<organism evidence="5 6">
    <name type="scientific">Parvularcula dongshanensis</name>
    <dbReference type="NCBI Taxonomy" id="1173995"/>
    <lineage>
        <taxon>Bacteria</taxon>
        <taxon>Pseudomonadati</taxon>
        <taxon>Pseudomonadota</taxon>
        <taxon>Alphaproteobacteria</taxon>
        <taxon>Parvularculales</taxon>
        <taxon>Parvularculaceae</taxon>
        <taxon>Parvularcula</taxon>
    </lineage>
</organism>
<dbReference type="InterPro" id="IPR036881">
    <property type="entry name" value="Glyco_hydro_3_C_sf"/>
</dbReference>
<dbReference type="Pfam" id="PF14310">
    <property type="entry name" value="Fn3-like"/>
    <property type="match status" value="1"/>
</dbReference>
<dbReference type="PANTHER" id="PTHR42715">
    <property type="entry name" value="BETA-GLUCOSIDASE"/>
    <property type="match status" value="1"/>
</dbReference>
<evidence type="ECO:0000256" key="1">
    <source>
        <dbReference type="ARBA" id="ARBA00005336"/>
    </source>
</evidence>
<evidence type="ECO:0000259" key="4">
    <source>
        <dbReference type="SMART" id="SM01217"/>
    </source>
</evidence>
<comment type="caution">
    <text evidence="5">The sequence shown here is derived from an EMBL/GenBank/DDBJ whole genome shotgun (WGS) entry which is preliminary data.</text>
</comment>
<dbReference type="InterPro" id="IPR002772">
    <property type="entry name" value="Glyco_hydro_3_C"/>
</dbReference>
<dbReference type="RefSeq" id="WP_183819692.1">
    <property type="nucleotide sequence ID" value="NZ_JACHOB010000007.1"/>
</dbReference>
<dbReference type="InterPro" id="IPR001764">
    <property type="entry name" value="Glyco_hydro_3_N"/>
</dbReference>
<gene>
    <name evidence="5" type="ORF">GGQ59_002838</name>
</gene>
<feature type="domain" description="Fibronectin type III-like" evidence="4">
    <location>
        <begin position="648"/>
        <end position="715"/>
    </location>
</feature>
<reference evidence="5 6" key="1">
    <citation type="submission" date="2020-08" db="EMBL/GenBank/DDBJ databases">
        <title>Genomic Encyclopedia of Type Strains, Phase IV (KMG-IV): sequencing the most valuable type-strain genomes for metagenomic binning, comparative biology and taxonomic classification.</title>
        <authorList>
            <person name="Goeker M."/>
        </authorList>
    </citation>
    <scope>NUCLEOTIDE SEQUENCE [LARGE SCALE GENOMIC DNA]</scope>
    <source>
        <strain evidence="5 6">DSM 102850</strain>
    </source>
</reference>
<feature type="region of interest" description="Disordered" evidence="3">
    <location>
        <begin position="17"/>
        <end position="44"/>
    </location>
</feature>
<dbReference type="EC" id="3.2.1.21" evidence="5"/>
<dbReference type="EMBL" id="JACHOB010000007">
    <property type="protein sequence ID" value="MBB4660288.1"/>
    <property type="molecule type" value="Genomic_DNA"/>
</dbReference>
<dbReference type="SMART" id="SM01217">
    <property type="entry name" value="Fn3_like"/>
    <property type="match status" value="1"/>
</dbReference>
<evidence type="ECO:0000313" key="6">
    <source>
        <dbReference type="Proteomes" id="UP000563524"/>
    </source>
</evidence>
<dbReference type="InterPro" id="IPR026891">
    <property type="entry name" value="Fn3-like"/>
</dbReference>
<evidence type="ECO:0000256" key="3">
    <source>
        <dbReference type="SAM" id="MobiDB-lite"/>
    </source>
</evidence>
<protein>
    <submittedName>
        <fullName evidence="5">Beta-glucosidase</fullName>
        <ecNumber evidence="5">3.2.1.21</ecNumber>
    </submittedName>
</protein>
<sequence>MLTSFAALTIAAHLHTADPQTGGQAGPQPSVERADQPWMNASSSPDERASALVAEMTQEEKLTLVFGYFGTDFPPDDYEAPEEARQGSAGYVPGIPRLGVPPQWQTDAGVGVATQGGAAKKRERTALPSGIATAATWNPNLAYKAGAMIGSEARSSGFNVMLAGGVNLLREAENGRNFEYGGEDPLLAGTIVGAQIAGIQSNRIISTIKHFAVNDQETDRSGGNSVADDAALRVSDLLAFEFAFEQADPGAVMCAYNQVNGTFSCENEYLLTKVLREDWDYRGYVLSDWGAVHSTVAAANAGLEQESGFPFDDEPYFGEPLKRAVSEGTVPQARLDEMVTRIVRTMIDKGLFDDPVEIEEIDFDAHAAITQAGAAEGAVLLKNEGGILPLSPDAASIAVIGGHADKGVLSGGGSSQVYPVGGNAVPGLEPTSWPGPVVYYPSSPLEEIRRRAPDAEVRFVSGEDVEAAAALAAESDIVLVFATQWATESEDTTLELPNDQDALIAAVAEANDRAVVVLETGGPVLMPWAGDVAGILEAWFPGTEGGAAIADLLFGVVNPSGHLPATFPASREQLPRTQHPQPGDVIYDEGAAVGYKWYDANGLEPLFPFGHGLSYTAFAYDGLEAAAAGQGVSVRFTVTNRGERAGKDVAQVYVAGSGWEAPKRLGAYEKVELEAGDSTQVELSVDPRLLATWNADGGGWITTAGEYRILLGTSSVDIVGTATVELSASTLPASYDPPQ</sequence>
<dbReference type="AlphaFoldDB" id="A0A840I855"/>
<evidence type="ECO:0000313" key="5">
    <source>
        <dbReference type="EMBL" id="MBB4660288.1"/>
    </source>
</evidence>
<accession>A0A840I855</accession>